<dbReference type="SUPFAM" id="SSF52266">
    <property type="entry name" value="SGNH hydrolase"/>
    <property type="match status" value="1"/>
</dbReference>
<keyword evidence="1" id="KW-1133">Transmembrane helix</keyword>
<name>A0A1T4JQ31_PORCN</name>
<dbReference type="Proteomes" id="UP000189956">
    <property type="component" value="Unassembled WGS sequence"/>
</dbReference>
<proteinExistence type="predicted"/>
<dbReference type="InterPro" id="IPR036514">
    <property type="entry name" value="SGNH_hydro_sf"/>
</dbReference>
<reference evidence="2 3" key="1">
    <citation type="submission" date="2017-02" db="EMBL/GenBank/DDBJ databases">
        <authorList>
            <person name="Peterson S.W."/>
        </authorList>
    </citation>
    <scope>NUCLEOTIDE SEQUENCE [LARGE SCALE GENOMIC DNA]</scope>
    <source>
        <strain evidence="2 3">ATCC 700135</strain>
    </source>
</reference>
<evidence type="ECO:0000256" key="1">
    <source>
        <dbReference type="SAM" id="Phobius"/>
    </source>
</evidence>
<organism evidence="2 3">
    <name type="scientific">Porphyromonas cangingivalis</name>
    <dbReference type="NCBI Taxonomy" id="36874"/>
    <lineage>
        <taxon>Bacteria</taxon>
        <taxon>Pseudomonadati</taxon>
        <taxon>Bacteroidota</taxon>
        <taxon>Bacteroidia</taxon>
        <taxon>Bacteroidales</taxon>
        <taxon>Porphyromonadaceae</taxon>
        <taxon>Porphyromonas</taxon>
    </lineage>
</organism>
<dbReference type="EMBL" id="FUWL01000003">
    <property type="protein sequence ID" value="SJZ32229.1"/>
    <property type="molecule type" value="Genomic_DNA"/>
</dbReference>
<evidence type="ECO:0000313" key="2">
    <source>
        <dbReference type="EMBL" id="SJZ32229.1"/>
    </source>
</evidence>
<evidence type="ECO:0000313" key="3">
    <source>
        <dbReference type="Proteomes" id="UP000189956"/>
    </source>
</evidence>
<protein>
    <submittedName>
        <fullName evidence="2">Lysophospholipase L1</fullName>
    </submittedName>
</protein>
<accession>A0A1T4JQ31</accession>
<dbReference type="GO" id="GO:0016788">
    <property type="term" value="F:hydrolase activity, acting on ester bonds"/>
    <property type="evidence" value="ECO:0007669"/>
    <property type="project" value="UniProtKB-ARBA"/>
</dbReference>
<feature type="transmembrane region" description="Helical" evidence="1">
    <location>
        <begin position="12"/>
        <end position="30"/>
    </location>
</feature>
<dbReference type="Gene3D" id="3.40.50.1110">
    <property type="entry name" value="SGNH hydrolase"/>
    <property type="match status" value="1"/>
</dbReference>
<gene>
    <name evidence="2" type="ORF">SAMN02745205_00262</name>
</gene>
<sequence length="479" mass="53297">MSEKQQNSKMFALWVMLVIVLFIVVGMYYLPTKLGEFELKPVDILSELRVDQDKGSDADSLFLGGDEGDDLLAQQRRDSLRLLAMHNDSLRVLARQDSLYRSLKESHVADSVTAEEVLFEDFSPGHTGLKSFFDGLKGRTMSDAPIYIAALGDSFIEADIFTLDVRHLLQQRYGGGGVGWMPLYSQVSGYRQGVTQRSKGWKETTLLQKSKSPFPLSGRSFKASGKASVEYELSDAPDVASSVTRLYYASPQDLEVSYKAGDSTMMLTLPAMTTIGEYTFPISAGKVALSVDNAAEATFYGMSLETDRGVVLDNHSLRGNSGIPFASLDKDLGYGLQAERPYRLIILQYGLNVANTKQRNYRSYGNTMIKAVQRLQELFPDASILIMGVSDRGVRESGKFVSMPTLSHFIAEQRRVAQETGVVFWDTYAAMQRLGGIGTFVSKGWAAKDYTHMSFKGGRRLAEEMLKAFDFENKYYEAL</sequence>
<keyword evidence="1" id="KW-0472">Membrane</keyword>
<dbReference type="AlphaFoldDB" id="A0A1T4JQ31"/>
<dbReference type="RefSeq" id="WP_126464412.1">
    <property type="nucleotide sequence ID" value="NZ_FUWL01000003.1"/>
</dbReference>
<keyword evidence="1" id="KW-0812">Transmembrane</keyword>
<dbReference type="Gene3D" id="2.60.120.1360">
    <property type="match status" value="1"/>
</dbReference>